<dbReference type="EMBL" id="LAZR01014639">
    <property type="protein sequence ID" value="KKM16598.1"/>
    <property type="molecule type" value="Genomic_DNA"/>
</dbReference>
<organism evidence="1">
    <name type="scientific">marine sediment metagenome</name>
    <dbReference type="NCBI Taxonomy" id="412755"/>
    <lineage>
        <taxon>unclassified sequences</taxon>
        <taxon>metagenomes</taxon>
        <taxon>ecological metagenomes</taxon>
    </lineage>
</organism>
<reference evidence="1" key="1">
    <citation type="journal article" date="2015" name="Nature">
        <title>Complex archaea that bridge the gap between prokaryotes and eukaryotes.</title>
        <authorList>
            <person name="Spang A."/>
            <person name="Saw J.H."/>
            <person name="Jorgensen S.L."/>
            <person name="Zaremba-Niedzwiedzka K."/>
            <person name="Martijn J."/>
            <person name="Lind A.E."/>
            <person name="van Eijk R."/>
            <person name="Schleper C."/>
            <person name="Guy L."/>
            <person name="Ettema T.J."/>
        </authorList>
    </citation>
    <scope>NUCLEOTIDE SEQUENCE</scope>
</reference>
<name>A0A0F9K391_9ZZZZ</name>
<protein>
    <submittedName>
        <fullName evidence="1">Uncharacterized protein</fullName>
    </submittedName>
</protein>
<sequence length="145" mass="17004">MTVEEFEAVIMRAKALSKASGYGNVLGLKKRSYTKRVLKFWEDQEEMDLRKLWGKSTKEELEKKFGRTFIAIFHKGLELGLDREVYKKFSRKNKGNNASWNESDEVNLKNFHKQGMDISQIAAKLHKTVKQCQDKIKNLKTFGRW</sequence>
<evidence type="ECO:0000313" key="1">
    <source>
        <dbReference type="EMBL" id="KKM16598.1"/>
    </source>
</evidence>
<accession>A0A0F9K391</accession>
<dbReference type="AlphaFoldDB" id="A0A0F9K391"/>
<gene>
    <name evidence="1" type="ORF">LCGC14_1684310</name>
</gene>
<proteinExistence type="predicted"/>
<comment type="caution">
    <text evidence="1">The sequence shown here is derived from an EMBL/GenBank/DDBJ whole genome shotgun (WGS) entry which is preliminary data.</text>
</comment>